<keyword evidence="1" id="KW-0472">Membrane</keyword>
<organism evidence="2 3">
    <name type="scientific">Paracoccus rhizosphaerae</name>
    <dbReference type="NCBI Taxonomy" id="1133347"/>
    <lineage>
        <taxon>Bacteria</taxon>
        <taxon>Pseudomonadati</taxon>
        <taxon>Pseudomonadota</taxon>
        <taxon>Alphaproteobacteria</taxon>
        <taxon>Rhodobacterales</taxon>
        <taxon>Paracoccaceae</taxon>
        <taxon>Paracoccus</taxon>
    </lineage>
</organism>
<dbReference type="Proteomes" id="UP001589795">
    <property type="component" value="Unassembled WGS sequence"/>
</dbReference>
<comment type="caution">
    <text evidence="2">The sequence shown here is derived from an EMBL/GenBank/DDBJ whole genome shotgun (WGS) entry which is preliminary data.</text>
</comment>
<reference evidence="2 3" key="1">
    <citation type="submission" date="2024-09" db="EMBL/GenBank/DDBJ databases">
        <authorList>
            <person name="Sun Q."/>
            <person name="Mori K."/>
        </authorList>
    </citation>
    <scope>NUCLEOTIDE SEQUENCE [LARGE SCALE GENOMIC DNA]</scope>
    <source>
        <strain evidence="2 3">CCM 7904</strain>
    </source>
</reference>
<sequence length="351" mass="36925">MLTPATVTDDRPALGRLRIAARSVLLLWAVASVVATGWVLSHHPFVNPLVQRSAAEARVALSTAVARQVSLDWLVPRLQAAVAEDDMRRVTLLSDLASDHSIVLPAGLQRQVTEAMAAHESWRATISDCRLCISDVARCPSLSLVAACTLPFELSPAGDAAALARQGGNLITGAEIDEVEAALAGIGLAATISTVLTAGSSLTVKGAATVLRVARRADALSPGLRRALREAARGPAPAATLGAMAVDIRHLAARTSNAEVLSLLRHADNPRDLRALTRLSDAAGTDTGRTLEVLGKARSLRLLSRISDLALVAMGLVALVLGQLAVMAGAVVKLWLRSLLRQREMALIRRP</sequence>
<evidence type="ECO:0000313" key="2">
    <source>
        <dbReference type="EMBL" id="MFC0202107.1"/>
    </source>
</evidence>
<keyword evidence="3" id="KW-1185">Reference proteome</keyword>
<gene>
    <name evidence="2" type="ORF">ACFFIZ_17790</name>
</gene>
<feature type="transmembrane region" description="Helical" evidence="1">
    <location>
        <begin position="19"/>
        <end position="40"/>
    </location>
</feature>
<protein>
    <submittedName>
        <fullName evidence="2">Uncharacterized protein</fullName>
    </submittedName>
</protein>
<name>A0ABV6CMX7_9RHOB</name>
<proteinExistence type="predicted"/>
<keyword evidence="1" id="KW-0812">Transmembrane</keyword>
<keyword evidence="1" id="KW-1133">Transmembrane helix</keyword>
<evidence type="ECO:0000256" key="1">
    <source>
        <dbReference type="SAM" id="Phobius"/>
    </source>
</evidence>
<feature type="transmembrane region" description="Helical" evidence="1">
    <location>
        <begin position="309"/>
        <end position="336"/>
    </location>
</feature>
<dbReference type="RefSeq" id="WP_265507707.1">
    <property type="nucleotide sequence ID" value="NZ_JAOTBE010000040.1"/>
</dbReference>
<dbReference type="EMBL" id="JBHLWQ010000170">
    <property type="protein sequence ID" value="MFC0202107.1"/>
    <property type="molecule type" value="Genomic_DNA"/>
</dbReference>
<evidence type="ECO:0000313" key="3">
    <source>
        <dbReference type="Proteomes" id="UP001589795"/>
    </source>
</evidence>
<accession>A0ABV6CMX7</accession>